<proteinExistence type="predicted"/>
<accession>A0ABR0LEZ6</accession>
<evidence type="ECO:0000313" key="3">
    <source>
        <dbReference type="Proteomes" id="UP001308179"/>
    </source>
</evidence>
<reference evidence="2 3" key="1">
    <citation type="submission" date="2023-08" db="EMBL/GenBank/DDBJ databases">
        <title>Black Yeasts Isolated from many extreme environments.</title>
        <authorList>
            <person name="Coleine C."/>
            <person name="Stajich J.E."/>
            <person name="Selbmann L."/>
        </authorList>
    </citation>
    <scope>NUCLEOTIDE SEQUENCE [LARGE SCALE GENOMIC DNA]</scope>
    <source>
        <strain evidence="2 3">CCFEE 5386</strain>
    </source>
</reference>
<evidence type="ECO:0000313" key="2">
    <source>
        <dbReference type="EMBL" id="KAK5147796.1"/>
    </source>
</evidence>
<feature type="signal peptide" evidence="1">
    <location>
        <begin position="1"/>
        <end position="21"/>
    </location>
</feature>
<dbReference type="SUPFAM" id="SSF49777">
    <property type="entry name" value="PEBP-like"/>
    <property type="match status" value="1"/>
</dbReference>
<comment type="caution">
    <text evidence="2">The sequence shown here is derived from an EMBL/GenBank/DDBJ whole genome shotgun (WGS) entry which is preliminary data.</text>
</comment>
<evidence type="ECO:0008006" key="4">
    <source>
        <dbReference type="Google" id="ProtNLM"/>
    </source>
</evidence>
<sequence>MRLCFAHIVIGTLAASNVVQSQTPPGTNPATSRNLGVKYGSAEFTSNVLLLEETVSAEPTLYLNQSLQGIHMVMLVDSSIPQSSINSTGPQALGLQYCRGSMPGLNDIAHTYTFYLLPQPDNFTVPSWDAGRGYNPVSVYARMNFSVDAMFVEVGAPVTANYFRAQNPNIIAKGTASNGTCPLYRTSSTNGSPRSSKTVTPYTGTAVPSVDYPLRAAFVAIILIGYTSIA</sequence>
<dbReference type="Gene3D" id="3.90.280.10">
    <property type="entry name" value="PEBP-like"/>
    <property type="match status" value="1"/>
</dbReference>
<evidence type="ECO:0000256" key="1">
    <source>
        <dbReference type="SAM" id="SignalP"/>
    </source>
</evidence>
<name>A0ABR0LEZ6_9PEZI</name>
<dbReference type="EMBL" id="JAVRRR010000025">
    <property type="protein sequence ID" value="KAK5147796.1"/>
    <property type="molecule type" value="Genomic_DNA"/>
</dbReference>
<keyword evidence="3" id="KW-1185">Reference proteome</keyword>
<protein>
    <recommendedName>
        <fullName evidence="4">Phosphatidylethanolamine-binding protein</fullName>
    </recommendedName>
</protein>
<dbReference type="InterPro" id="IPR036610">
    <property type="entry name" value="PEBP-like_sf"/>
</dbReference>
<keyword evidence="1" id="KW-0732">Signal</keyword>
<feature type="chain" id="PRO_5046104669" description="Phosphatidylethanolamine-binding protein" evidence="1">
    <location>
        <begin position="22"/>
        <end position="230"/>
    </location>
</feature>
<dbReference type="Proteomes" id="UP001308179">
    <property type="component" value="Unassembled WGS sequence"/>
</dbReference>
<organism evidence="2 3">
    <name type="scientific">Rachicladosporium monterosium</name>
    <dbReference type="NCBI Taxonomy" id="1507873"/>
    <lineage>
        <taxon>Eukaryota</taxon>
        <taxon>Fungi</taxon>
        <taxon>Dikarya</taxon>
        <taxon>Ascomycota</taxon>
        <taxon>Pezizomycotina</taxon>
        <taxon>Dothideomycetes</taxon>
        <taxon>Dothideomycetidae</taxon>
        <taxon>Cladosporiales</taxon>
        <taxon>Cladosporiaceae</taxon>
        <taxon>Rachicladosporium</taxon>
    </lineage>
</organism>
<gene>
    <name evidence="2" type="ORF">LTR32_000815</name>
</gene>